<accession>A0ABU0JHV3</accession>
<dbReference type="InterPro" id="IPR050469">
    <property type="entry name" value="Diguanylate_Cyclase"/>
</dbReference>
<evidence type="ECO:0000256" key="2">
    <source>
        <dbReference type="ARBA" id="ARBA00034247"/>
    </source>
</evidence>
<feature type="domain" description="GGDEF" evidence="3">
    <location>
        <begin position="102"/>
        <end position="229"/>
    </location>
</feature>
<dbReference type="Proteomes" id="UP001242480">
    <property type="component" value="Unassembled WGS sequence"/>
</dbReference>
<dbReference type="InterPro" id="IPR000160">
    <property type="entry name" value="GGDEF_dom"/>
</dbReference>
<dbReference type="Pfam" id="PF00990">
    <property type="entry name" value="GGDEF"/>
    <property type="match status" value="1"/>
</dbReference>
<dbReference type="EC" id="2.7.7.65" evidence="1"/>
<dbReference type="InterPro" id="IPR043128">
    <property type="entry name" value="Rev_trsase/Diguanyl_cyclase"/>
</dbReference>
<reference evidence="4 5" key="1">
    <citation type="submission" date="2023-07" db="EMBL/GenBank/DDBJ databases">
        <title>Genomic Encyclopedia of Type Strains, Phase IV (KMG-IV): sequencing the most valuable type-strain genomes for metagenomic binning, comparative biology and taxonomic classification.</title>
        <authorList>
            <person name="Goeker M."/>
        </authorList>
    </citation>
    <scope>NUCLEOTIDE SEQUENCE [LARGE SCALE GENOMIC DNA]</scope>
    <source>
        <strain evidence="4 5">DSM 19619</strain>
    </source>
</reference>
<comment type="catalytic activity">
    <reaction evidence="2">
        <text>2 GTP = 3',3'-c-di-GMP + 2 diphosphate</text>
        <dbReference type="Rhea" id="RHEA:24898"/>
        <dbReference type="ChEBI" id="CHEBI:33019"/>
        <dbReference type="ChEBI" id="CHEBI:37565"/>
        <dbReference type="ChEBI" id="CHEBI:58805"/>
        <dbReference type="EC" id="2.7.7.65"/>
    </reaction>
</comment>
<evidence type="ECO:0000259" key="3">
    <source>
        <dbReference type="PROSITE" id="PS50887"/>
    </source>
</evidence>
<dbReference type="PANTHER" id="PTHR45138:SF9">
    <property type="entry name" value="DIGUANYLATE CYCLASE DGCM-RELATED"/>
    <property type="match status" value="1"/>
</dbReference>
<dbReference type="NCBIfam" id="TIGR00254">
    <property type="entry name" value="GGDEF"/>
    <property type="match status" value="1"/>
</dbReference>
<evidence type="ECO:0000313" key="5">
    <source>
        <dbReference type="Proteomes" id="UP001242480"/>
    </source>
</evidence>
<name>A0ABU0JHV3_9HYPH</name>
<keyword evidence="5" id="KW-1185">Reference proteome</keyword>
<organism evidence="4 5">
    <name type="scientific">Labrys wisconsinensis</name>
    <dbReference type="NCBI Taxonomy" id="425677"/>
    <lineage>
        <taxon>Bacteria</taxon>
        <taxon>Pseudomonadati</taxon>
        <taxon>Pseudomonadota</taxon>
        <taxon>Alphaproteobacteria</taxon>
        <taxon>Hyphomicrobiales</taxon>
        <taxon>Xanthobacteraceae</taxon>
        <taxon>Labrys</taxon>
    </lineage>
</organism>
<dbReference type="PROSITE" id="PS50887">
    <property type="entry name" value="GGDEF"/>
    <property type="match status" value="1"/>
</dbReference>
<dbReference type="PANTHER" id="PTHR45138">
    <property type="entry name" value="REGULATORY COMPONENTS OF SENSORY TRANSDUCTION SYSTEM"/>
    <property type="match status" value="1"/>
</dbReference>
<dbReference type="Gene3D" id="3.30.70.270">
    <property type="match status" value="1"/>
</dbReference>
<evidence type="ECO:0000313" key="4">
    <source>
        <dbReference type="EMBL" id="MDQ0473071.1"/>
    </source>
</evidence>
<dbReference type="Gene3D" id="6.10.340.10">
    <property type="match status" value="1"/>
</dbReference>
<dbReference type="RefSeq" id="WP_307280818.1">
    <property type="nucleotide sequence ID" value="NZ_JAUSVX010000014.1"/>
</dbReference>
<sequence length="232" mass="25439">MVSLLVLLGATLAATVVSLFAIHRETTPIVAITDALHAFSEHGRVVEITHRSEDEIGKLATSAKWAIDTAERLLKEAQEQANQDPLTGVANRRALLQQVGASRGTIALIDIDRFKAVNDELGHLAGDEALKAVARLIRHHIRATDMVARWGGEEFAIHMPDTTIAQAEAIIDRLRETVAATTILPDRQITVSGGLYPVDRDLDVAIRGADRLLYQAKRRGRNRLVSARQQRA</sequence>
<dbReference type="CDD" id="cd01949">
    <property type="entry name" value="GGDEF"/>
    <property type="match status" value="1"/>
</dbReference>
<protein>
    <recommendedName>
        <fullName evidence="1">diguanylate cyclase</fullName>
        <ecNumber evidence="1">2.7.7.65</ecNumber>
    </recommendedName>
</protein>
<dbReference type="EMBL" id="JAUSVX010000014">
    <property type="protein sequence ID" value="MDQ0473071.1"/>
    <property type="molecule type" value="Genomic_DNA"/>
</dbReference>
<dbReference type="SUPFAM" id="SSF55073">
    <property type="entry name" value="Nucleotide cyclase"/>
    <property type="match status" value="1"/>
</dbReference>
<proteinExistence type="predicted"/>
<evidence type="ECO:0000256" key="1">
    <source>
        <dbReference type="ARBA" id="ARBA00012528"/>
    </source>
</evidence>
<comment type="caution">
    <text evidence="4">The sequence shown here is derived from an EMBL/GenBank/DDBJ whole genome shotgun (WGS) entry which is preliminary data.</text>
</comment>
<dbReference type="SMART" id="SM00267">
    <property type="entry name" value="GGDEF"/>
    <property type="match status" value="1"/>
</dbReference>
<dbReference type="InterPro" id="IPR029787">
    <property type="entry name" value="Nucleotide_cyclase"/>
</dbReference>
<gene>
    <name evidence="4" type="ORF">QO011_006104</name>
</gene>